<gene>
    <name evidence="1" type="ORF">EB796_018568</name>
</gene>
<evidence type="ECO:0000313" key="1">
    <source>
        <dbReference type="EMBL" id="KAF6023146.1"/>
    </source>
</evidence>
<keyword evidence="2" id="KW-1185">Reference proteome</keyword>
<name>A0A7J7JBZ6_BUGNE</name>
<dbReference type="Proteomes" id="UP000593567">
    <property type="component" value="Unassembled WGS sequence"/>
</dbReference>
<organism evidence="1 2">
    <name type="scientific">Bugula neritina</name>
    <name type="common">Brown bryozoan</name>
    <name type="synonym">Sertularia neritina</name>
    <dbReference type="NCBI Taxonomy" id="10212"/>
    <lineage>
        <taxon>Eukaryota</taxon>
        <taxon>Metazoa</taxon>
        <taxon>Spiralia</taxon>
        <taxon>Lophotrochozoa</taxon>
        <taxon>Bryozoa</taxon>
        <taxon>Gymnolaemata</taxon>
        <taxon>Cheilostomatida</taxon>
        <taxon>Flustrina</taxon>
        <taxon>Buguloidea</taxon>
        <taxon>Bugulidae</taxon>
        <taxon>Bugula</taxon>
    </lineage>
</organism>
<reference evidence="1" key="1">
    <citation type="submission" date="2020-06" db="EMBL/GenBank/DDBJ databases">
        <title>Draft genome of Bugula neritina, a colonial animal packing powerful symbionts and potential medicines.</title>
        <authorList>
            <person name="Rayko M."/>
        </authorList>
    </citation>
    <scope>NUCLEOTIDE SEQUENCE [LARGE SCALE GENOMIC DNA]</scope>
    <source>
        <strain evidence="1">Kwan_BN1</strain>
    </source>
</reference>
<comment type="caution">
    <text evidence="1">The sequence shown here is derived from an EMBL/GenBank/DDBJ whole genome shotgun (WGS) entry which is preliminary data.</text>
</comment>
<evidence type="ECO:0000313" key="2">
    <source>
        <dbReference type="Proteomes" id="UP000593567"/>
    </source>
</evidence>
<dbReference type="EMBL" id="VXIV02002758">
    <property type="protein sequence ID" value="KAF6023146.1"/>
    <property type="molecule type" value="Genomic_DNA"/>
</dbReference>
<accession>A0A7J7JBZ6</accession>
<proteinExistence type="predicted"/>
<dbReference type="AlphaFoldDB" id="A0A7J7JBZ6"/>
<sequence>MHVGCGMHVLAVKLNIEYTLTNTQCNTTTLVIVTYELSVKLVQCNLQLEANCIMPVSLSYMQYILTNSYGCVG</sequence>
<protein>
    <submittedName>
        <fullName evidence="1">Uncharacterized protein</fullName>
    </submittedName>
</protein>